<feature type="domain" description="PRMT5 oligomerisation" evidence="11">
    <location>
        <begin position="523"/>
        <end position="849"/>
    </location>
</feature>
<dbReference type="Proteomes" id="UP000002866">
    <property type="component" value="Chromosome 3"/>
</dbReference>
<dbReference type="Pfam" id="PF05185">
    <property type="entry name" value="PRMT5"/>
    <property type="match status" value="1"/>
</dbReference>
<feature type="compositionally biased region" description="Polar residues" evidence="8">
    <location>
        <begin position="768"/>
        <end position="785"/>
    </location>
</feature>
<feature type="compositionally biased region" description="Low complexity" evidence="8">
    <location>
        <begin position="307"/>
        <end position="334"/>
    </location>
</feature>
<dbReference type="GO" id="GO:0006355">
    <property type="term" value="P:regulation of DNA-templated transcription"/>
    <property type="evidence" value="ECO:0007669"/>
    <property type="project" value="TreeGrafter"/>
</dbReference>
<evidence type="ECO:0000256" key="1">
    <source>
        <dbReference type="ARBA" id="ARBA00022603"/>
    </source>
</evidence>
<dbReference type="GO" id="GO:0030163">
    <property type="term" value="P:protein catabolic process"/>
    <property type="evidence" value="ECO:0007669"/>
    <property type="project" value="EnsemblFungi"/>
</dbReference>
<dbReference type="InParanoid" id="I2H108"/>
<evidence type="ECO:0000313" key="12">
    <source>
        <dbReference type="EMBL" id="CCH60060.1"/>
    </source>
</evidence>
<dbReference type="GO" id="GO:0005634">
    <property type="term" value="C:nucleus"/>
    <property type="evidence" value="ECO:0007669"/>
    <property type="project" value="TreeGrafter"/>
</dbReference>
<dbReference type="OMA" id="DTIRRTC"/>
<dbReference type="OrthoDB" id="1368803at2759"/>
<dbReference type="InterPro" id="IPR025799">
    <property type="entry name" value="Arg_MeTrfase"/>
</dbReference>
<feature type="active site" description="Proton donor/acceptor" evidence="4">
    <location>
        <position position="486"/>
    </location>
</feature>
<dbReference type="RefSeq" id="XP_004179579.1">
    <property type="nucleotide sequence ID" value="XM_004179531.1"/>
</dbReference>
<name>I2H108_HENB6</name>
<evidence type="ECO:0000259" key="11">
    <source>
        <dbReference type="Pfam" id="PF17286"/>
    </source>
</evidence>
<dbReference type="eggNOG" id="KOG0822">
    <property type="taxonomic scope" value="Eukaryota"/>
</dbReference>
<evidence type="ECO:0000256" key="4">
    <source>
        <dbReference type="PIRSR" id="PIRSR015894-1"/>
    </source>
</evidence>
<keyword evidence="3 5" id="KW-0949">S-adenosyl-L-methionine</keyword>
<protein>
    <recommendedName>
        <fullName evidence="14">Protein arginine N-methyltransferase</fullName>
    </recommendedName>
</protein>
<dbReference type="STRING" id="1071380.I2H108"/>
<dbReference type="Pfam" id="PF17286">
    <property type="entry name" value="PRMT5_C"/>
    <property type="match status" value="1"/>
</dbReference>
<evidence type="ECO:0000256" key="3">
    <source>
        <dbReference type="ARBA" id="ARBA00022691"/>
    </source>
</evidence>
<feature type="active site" description="Proton donor/acceptor" evidence="4">
    <location>
        <position position="495"/>
    </location>
</feature>
<feature type="region of interest" description="Disordered" evidence="8">
    <location>
        <begin position="850"/>
        <end position="888"/>
    </location>
</feature>
<evidence type="ECO:0000256" key="8">
    <source>
        <dbReference type="SAM" id="MobiDB-lite"/>
    </source>
</evidence>
<feature type="binding site" evidence="5">
    <location>
        <position position="437"/>
    </location>
    <ligand>
        <name>S-adenosyl-L-methionine</name>
        <dbReference type="ChEBI" id="CHEBI:59789"/>
    </ligand>
</feature>
<feature type="domain" description="PRMT5 arginine-N-methyltransferase" evidence="9">
    <location>
        <begin position="349"/>
        <end position="509"/>
    </location>
</feature>
<dbReference type="InterPro" id="IPR029063">
    <property type="entry name" value="SAM-dependent_MTases_sf"/>
</dbReference>
<keyword evidence="1 7" id="KW-0489">Methyltransferase</keyword>
<dbReference type="GO" id="GO:0035241">
    <property type="term" value="F:protein-arginine omega-N monomethyltransferase activity"/>
    <property type="evidence" value="ECO:0007669"/>
    <property type="project" value="EnsemblFungi"/>
</dbReference>
<dbReference type="GO" id="GO:0035243">
    <property type="term" value="F:protein-arginine omega-N symmetric methyltransferase activity"/>
    <property type="evidence" value="ECO:0007669"/>
    <property type="project" value="EnsemblFungi"/>
</dbReference>
<gene>
    <name evidence="12" type="primary">TBLA0C02500</name>
    <name evidence="12" type="ORF">TBLA_0C02500</name>
</gene>
<dbReference type="InterPro" id="IPR035075">
    <property type="entry name" value="PRMT5"/>
</dbReference>
<organism evidence="12 13">
    <name type="scientific">Henningerozyma blattae (strain ATCC 34711 / CBS 6284 / DSM 70876 / NBRC 10599 / NRRL Y-10934 / UCD 77-7)</name>
    <name type="common">Yeast</name>
    <name type="synonym">Tetrapisispora blattae</name>
    <dbReference type="NCBI Taxonomy" id="1071380"/>
    <lineage>
        <taxon>Eukaryota</taxon>
        <taxon>Fungi</taxon>
        <taxon>Dikarya</taxon>
        <taxon>Ascomycota</taxon>
        <taxon>Saccharomycotina</taxon>
        <taxon>Saccharomycetes</taxon>
        <taxon>Saccharomycetales</taxon>
        <taxon>Saccharomycetaceae</taxon>
        <taxon>Henningerozyma</taxon>
    </lineage>
</organism>
<evidence type="ECO:0000256" key="5">
    <source>
        <dbReference type="PIRSR" id="PIRSR015894-2"/>
    </source>
</evidence>
<dbReference type="SUPFAM" id="SSF53335">
    <property type="entry name" value="S-adenosyl-L-methionine-dependent methyltransferases"/>
    <property type="match status" value="1"/>
</dbReference>
<sequence>MQSNVYVGLKPANNEDYNPNLPDEFDYLLLPLTNNRYKLKVRSIYNSFIKHSHQHDQELIIPEPQLQELSIPPFIENLNHSFIGLLSSWIELENNDPIIRDLAYKILYIECNYAKFIGIKQVILAPPRNLTNLNYYTQIVSKLLNSNIFQDLNLILSISLPLFEDSEPLATWELWNTIRKICNYNKSLTISLAVPKIKTPSFVIKRWLSEPVSSLLLSSSIFTKNNHNYPVLNKFNQNLISNFQKINANNLLNLNELSIILHGIEKNSNDIKGGKLSYLEYINFLLRKGDSLMLLAEENSIEPMSDNTTNSNNNTTSSGITNATNTDNNNNSNGNSNNNNIICLEQLNLPRLLPPLKPHSNMLTNFIYKNFENDKIKYNLYENAINRAIYDIRFKFYKENPLNILILGPGRGPLIDKTYQILKDLKMLDFTNIYAIEKNSNAFLYLQNKNFNNWNNKIKIINSDIFHWNPTKDKNEKLIFNLCISELLGSFGCNELSPEILYHIERNFTSYGNDNDTIFIPNSCSSYIAPIFSPLMYQYLLNKPLNSNITNNTNSNFSEDNFEKPWVLHNLPYTIVSSKINEIWSFKHPMQNYNTIQSSNSVINPIELFNKNSNSNNDFKIKHKCEIHGFIGYFTANLYENITLSTIPTDSTIKLAPSQYSSIYDHHQHNEDFNNTINLSHTVNLKSWSPIVFPLRQPLTVTDDTELLIYLSRNYDRFDKKIWYEWYGESFVYLVMSNLSLNNHSHNNTTSTSNNTNTDKNNRHSHRTSGSSYLDKTKRLQNCNEEQFKGNDENDDYNDDDIDDDDDTNFLNGEHENAWQSVNDMHDLVNSNMKMNSNDDNKPTFNLLSTSRNHNNNTVNNTTTTTTTTTNNKSTNSNHNNRLNNRSNLTDEGYEEEEIIHTKVRTGVSLLHNVSGKHFNIPL</sequence>
<feature type="binding site" evidence="5">
    <location>
        <position position="368"/>
    </location>
    <ligand>
        <name>S-adenosyl-L-methionine</name>
        <dbReference type="ChEBI" id="CHEBI:59789"/>
    </ligand>
</feature>
<feature type="compositionally biased region" description="Acidic residues" evidence="8">
    <location>
        <begin position="793"/>
        <end position="808"/>
    </location>
</feature>
<dbReference type="PANTHER" id="PTHR10738:SF0">
    <property type="entry name" value="PROTEIN ARGININE N-METHYLTRANSFERASE 5"/>
    <property type="match status" value="1"/>
</dbReference>
<feature type="region of interest" description="Disordered" evidence="8">
    <location>
        <begin position="303"/>
        <end position="334"/>
    </location>
</feature>
<dbReference type="GO" id="GO:0000144">
    <property type="term" value="C:cellular bud neck septin ring"/>
    <property type="evidence" value="ECO:0007669"/>
    <property type="project" value="EnsemblFungi"/>
</dbReference>
<evidence type="ECO:0000256" key="2">
    <source>
        <dbReference type="ARBA" id="ARBA00022679"/>
    </source>
</evidence>
<dbReference type="Gene3D" id="2.70.160.11">
    <property type="entry name" value="Hnrnp arginine n-methyltransferase1"/>
    <property type="match status" value="1"/>
</dbReference>
<evidence type="ECO:0000259" key="10">
    <source>
        <dbReference type="Pfam" id="PF17285"/>
    </source>
</evidence>
<feature type="region of interest" description="Disordered" evidence="8">
    <location>
        <begin position="746"/>
        <end position="812"/>
    </location>
</feature>
<dbReference type="PANTHER" id="PTHR10738">
    <property type="entry name" value="PROTEIN ARGININE N-METHYLTRANSFERASE 5"/>
    <property type="match status" value="1"/>
</dbReference>
<dbReference type="HOGENOM" id="CLU_010247_2_0_1"/>
<evidence type="ECO:0000259" key="9">
    <source>
        <dbReference type="Pfam" id="PF05185"/>
    </source>
</evidence>
<keyword evidence="2 7" id="KW-0808">Transferase</keyword>
<dbReference type="FunCoup" id="I2H108">
    <property type="interactions" value="1164"/>
</dbReference>
<dbReference type="EMBL" id="HE806318">
    <property type="protein sequence ID" value="CCH60060.1"/>
    <property type="molecule type" value="Genomic_DNA"/>
</dbReference>
<dbReference type="GO" id="GO:0032174">
    <property type="term" value="C:cellular bud neck septin collar"/>
    <property type="evidence" value="ECO:0007669"/>
    <property type="project" value="EnsemblFungi"/>
</dbReference>
<proteinExistence type="predicted"/>
<dbReference type="Pfam" id="PF17285">
    <property type="entry name" value="PRMT5_TIM"/>
    <property type="match status" value="1"/>
</dbReference>
<feature type="binding site" evidence="5">
    <location>
        <begin position="377"/>
        <end position="378"/>
    </location>
    <ligand>
        <name>S-adenosyl-L-methionine</name>
        <dbReference type="ChEBI" id="CHEBI:59789"/>
    </ligand>
</feature>
<keyword evidence="13" id="KW-1185">Reference proteome</keyword>
<dbReference type="Gene3D" id="3.40.50.150">
    <property type="entry name" value="Vaccinia Virus protein VP39"/>
    <property type="match status" value="1"/>
</dbReference>
<reference evidence="12 13" key="1">
    <citation type="journal article" date="2011" name="Proc. Natl. Acad. Sci. U.S.A.">
        <title>Evolutionary erosion of yeast sex chromosomes by mating-type switching accidents.</title>
        <authorList>
            <person name="Gordon J.L."/>
            <person name="Armisen D."/>
            <person name="Proux-Wera E."/>
            <person name="Oheigeartaigh S.S."/>
            <person name="Byrne K.P."/>
            <person name="Wolfe K.H."/>
        </authorList>
    </citation>
    <scope>NUCLEOTIDE SEQUENCE [LARGE SCALE GENOMIC DNA]</scope>
    <source>
        <strain evidence="13">ATCC 34711 / CBS 6284 / DSM 70876 / NBRC 10599 / NRRL Y-10934 / UCD 77-7</strain>
    </source>
</reference>
<dbReference type="GO" id="GO:0000086">
    <property type="term" value="P:G2/M transition of mitotic cell cycle"/>
    <property type="evidence" value="ECO:0007669"/>
    <property type="project" value="EnsemblFungi"/>
</dbReference>
<evidence type="ECO:0008006" key="14">
    <source>
        <dbReference type="Google" id="ProtNLM"/>
    </source>
</evidence>
<dbReference type="InterPro" id="IPR035247">
    <property type="entry name" value="PRMT5_TIM"/>
</dbReference>
<dbReference type="InterPro" id="IPR035248">
    <property type="entry name" value="PRMT5_C"/>
</dbReference>
<dbReference type="GO" id="GO:0032259">
    <property type="term" value="P:methylation"/>
    <property type="evidence" value="ECO:0007669"/>
    <property type="project" value="UniProtKB-KW"/>
</dbReference>
<dbReference type="GO" id="GO:0045840">
    <property type="term" value="P:positive regulation of mitotic nuclear division"/>
    <property type="evidence" value="ECO:0007669"/>
    <property type="project" value="EnsemblFungi"/>
</dbReference>
<dbReference type="GeneID" id="14495040"/>
<dbReference type="KEGG" id="tbl:TBLA_0C02500"/>
<dbReference type="AlphaFoldDB" id="I2H108"/>
<evidence type="ECO:0000313" key="13">
    <source>
        <dbReference type="Proteomes" id="UP000002866"/>
    </source>
</evidence>
<accession>I2H108</accession>
<evidence type="ECO:0000256" key="6">
    <source>
        <dbReference type="PIRSR" id="PIRSR015894-3"/>
    </source>
</evidence>
<feature type="domain" description="PRMT5 TIM barrel" evidence="10">
    <location>
        <begin position="25"/>
        <end position="288"/>
    </location>
</feature>
<feature type="site" description="Critical for specifying symmetric addition of methyl groups" evidence="6">
    <location>
        <position position="371"/>
    </location>
</feature>
<dbReference type="GO" id="GO:0000902">
    <property type="term" value="P:cell morphogenesis"/>
    <property type="evidence" value="ECO:0007669"/>
    <property type="project" value="EnsemblFungi"/>
</dbReference>
<feature type="compositionally biased region" description="Low complexity" evidence="8">
    <location>
        <begin position="746"/>
        <end position="758"/>
    </location>
</feature>
<dbReference type="GO" id="GO:0042054">
    <property type="term" value="F:histone methyltransferase activity"/>
    <property type="evidence" value="ECO:0007669"/>
    <property type="project" value="EnsemblFungi"/>
</dbReference>
<dbReference type="GO" id="GO:0005829">
    <property type="term" value="C:cytosol"/>
    <property type="evidence" value="ECO:0007669"/>
    <property type="project" value="TreeGrafter"/>
</dbReference>
<dbReference type="PROSITE" id="PS51678">
    <property type="entry name" value="SAM_MT_PRMT"/>
    <property type="match status" value="1"/>
</dbReference>
<evidence type="ECO:0000256" key="7">
    <source>
        <dbReference type="PROSITE-ProRule" id="PRU01015"/>
    </source>
</evidence>
<dbReference type="Gene3D" id="3.20.20.150">
    <property type="entry name" value="Divalent-metal-dependent TIM barrel enzymes"/>
    <property type="match status" value="1"/>
</dbReference>
<dbReference type="GO" id="GO:0005824">
    <property type="term" value="C:outer plaque of spindle pole body"/>
    <property type="evidence" value="ECO:0007669"/>
    <property type="project" value="EnsemblFungi"/>
</dbReference>